<dbReference type="Ensembl" id="ENSACDT00005003735.1">
    <property type="protein sequence ID" value="ENSACDP00005003100.1"/>
    <property type="gene ID" value="ENSACDG00005002203.1"/>
</dbReference>
<reference evidence="9" key="1">
    <citation type="submission" date="2025-08" db="UniProtKB">
        <authorList>
            <consortium name="Ensembl"/>
        </authorList>
    </citation>
    <scope>IDENTIFICATION</scope>
</reference>
<evidence type="ECO:0000313" key="9">
    <source>
        <dbReference type="Ensembl" id="ENSACDP00005003100.1"/>
    </source>
</evidence>
<accession>A0A8B9DCA3</accession>
<dbReference type="PANTHER" id="PTHR12081">
    <property type="entry name" value="TRANSCRIPTION FACTOR E2F"/>
    <property type="match status" value="1"/>
</dbReference>
<feature type="coiled-coil region" evidence="6">
    <location>
        <begin position="193"/>
        <end position="234"/>
    </location>
</feature>
<evidence type="ECO:0000256" key="2">
    <source>
        <dbReference type="ARBA" id="ARBA00023015"/>
    </source>
</evidence>
<feature type="region of interest" description="Disordered" evidence="7">
    <location>
        <begin position="1"/>
        <end position="119"/>
    </location>
</feature>
<feature type="compositionally biased region" description="Polar residues" evidence="7">
    <location>
        <begin position="318"/>
        <end position="328"/>
    </location>
</feature>
<sequence length="433" mass="46887">MGPILPSSPSCSQGLNPPPPHPQPPQNLPLAGGSAKKKPPPLYPKKQGGRHPRAGPSTLGTAVSPARWRDPGVPRATPSRAKRKLDLEGLDFRTPKGKGRALAQVPSPRTPKSPGEKTRYDTSLGLLTKKFIHLLSESADGVLDLNRAAEVLGVQKRRIYDITNVLEGIQLIRKKSKNNIQWMGTGIFEDAAVAAKQQALRGELAELAKAERALEQLLQDCALQLRQLTDHEDNQRLAYVTYQDLCTISNFQEQTVIAVKAPPETRLEVPDFSEDNLQLYLKSTNGPIEVYLCPEEIAEDSPTKQHGVPSAATPPPQDSSTHPSLQNNPEPPSTSPQPLHGHRAPSLSPSLPLSSPGGPGSLLEVGTGLLGSPQHLLQQTEDQLPCAPSYLDSAPFVTFSPPLEQDDYLWGLEDGKGVSDLFEAYDLGELLKN</sequence>
<feature type="compositionally biased region" description="Low complexity" evidence="7">
    <location>
        <begin position="345"/>
        <end position="356"/>
    </location>
</feature>
<dbReference type="Gene3D" id="6.10.250.540">
    <property type="match status" value="1"/>
</dbReference>
<feature type="compositionally biased region" description="Pro residues" evidence="7">
    <location>
        <begin position="16"/>
        <end position="27"/>
    </location>
</feature>
<organism evidence="9 10">
    <name type="scientific">Anser cygnoides</name>
    <name type="common">Swan goose</name>
    <dbReference type="NCBI Taxonomy" id="8845"/>
    <lineage>
        <taxon>Eukaryota</taxon>
        <taxon>Metazoa</taxon>
        <taxon>Chordata</taxon>
        <taxon>Craniata</taxon>
        <taxon>Vertebrata</taxon>
        <taxon>Euteleostomi</taxon>
        <taxon>Archelosauria</taxon>
        <taxon>Archosauria</taxon>
        <taxon>Dinosauria</taxon>
        <taxon>Saurischia</taxon>
        <taxon>Theropoda</taxon>
        <taxon>Coelurosauria</taxon>
        <taxon>Aves</taxon>
        <taxon>Neognathae</taxon>
        <taxon>Galloanserae</taxon>
        <taxon>Anseriformes</taxon>
        <taxon>Anatidae</taxon>
        <taxon>Anserinae</taxon>
        <taxon>Anser</taxon>
    </lineage>
</organism>
<dbReference type="Pfam" id="PF16421">
    <property type="entry name" value="E2F_CC-MB"/>
    <property type="match status" value="1"/>
</dbReference>
<protein>
    <submittedName>
        <fullName evidence="9">E2F transcription factor 2</fullName>
    </submittedName>
</protein>
<dbReference type="GO" id="GO:0000978">
    <property type="term" value="F:RNA polymerase II cis-regulatory region sequence-specific DNA binding"/>
    <property type="evidence" value="ECO:0007669"/>
    <property type="project" value="InterPro"/>
</dbReference>
<comment type="subcellular location">
    <subcellularLocation>
        <location evidence="5">Nucleus</location>
    </subcellularLocation>
</comment>
<evidence type="ECO:0000256" key="6">
    <source>
        <dbReference type="SAM" id="Coils"/>
    </source>
</evidence>
<keyword evidence="10" id="KW-1185">Reference proteome</keyword>
<reference evidence="9" key="2">
    <citation type="submission" date="2025-09" db="UniProtKB">
        <authorList>
            <consortium name="Ensembl"/>
        </authorList>
    </citation>
    <scope>IDENTIFICATION</scope>
</reference>
<evidence type="ECO:0000259" key="8">
    <source>
        <dbReference type="SMART" id="SM01372"/>
    </source>
</evidence>
<comment type="similarity">
    <text evidence="1 5">Belongs to the E2F/DP family.</text>
</comment>
<dbReference type="InterPro" id="IPR032198">
    <property type="entry name" value="E2F_CC-MB"/>
</dbReference>
<dbReference type="GO" id="GO:0000981">
    <property type="term" value="F:DNA-binding transcription factor activity, RNA polymerase II-specific"/>
    <property type="evidence" value="ECO:0007669"/>
    <property type="project" value="TreeGrafter"/>
</dbReference>
<evidence type="ECO:0000256" key="5">
    <source>
        <dbReference type="RuleBase" id="RU003796"/>
    </source>
</evidence>
<dbReference type="SUPFAM" id="SSF46785">
    <property type="entry name" value="Winged helix' DNA-binding domain"/>
    <property type="match status" value="1"/>
</dbReference>
<dbReference type="InterPro" id="IPR003316">
    <property type="entry name" value="E2F_WHTH_DNA-bd_dom"/>
</dbReference>
<dbReference type="PANTHER" id="PTHR12081:SF50">
    <property type="entry name" value="TRANSCRIPTION FACTOR E2F2"/>
    <property type="match status" value="1"/>
</dbReference>
<evidence type="ECO:0000256" key="3">
    <source>
        <dbReference type="ARBA" id="ARBA00023125"/>
    </source>
</evidence>
<dbReference type="SUPFAM" id="SSF144074">
    <property type="entry name" value="E2F-DP heterodimerization region"/>
    <property type="match status" value="1"/>
</dbReference>
<keyword evidence="4 5" id="KW-0804">Transcription</keyword>
<dbReference type="InterPro" id="IPR015633">
    <property type="entry name" value="E2F"/>
</dbReference>
<dbReference type="InterPro" id="IPR036388">
    <property type="entry name" value="WH-like_DNA-bd_sf"/>
</dbReference>
<dbReference type="InterPro" id="IPR037241">
    <property type="entry name" value="E2F-DP_heterodim"/>
</dbReference>
<feature type="compositionally biased region" description="Basic and acidic residues" evidence="7">
    <location>
        <begin position="84"/>
        <end position="94"/>
    </location>
</feature>
<evidence type="ECO:0000256" key="7">
    <source>
        <dbReference type="SAM" id="MobiDB-lite"/>
    </source>
</evidence>
<dbReference type="FunFam" id="1.10.10.10:FF:000008">
    <property type="entry name" value="E2F transcription factor 1"/>
    <property type="match status" value="1"/>
</dbReference>
<dbReference type="GO" id="GO:0090575">
    <property type="term" value="C:RNA polymerase II transcription regulator complex"/>
    <property type="evidence" value="ECO:0007669"/>
    <property type="project" value="TreeGrafter"/>
</dbReference>
<dbReference type="Pfam" id="PF02319">
    <property type="entry name" value="WHD_E2F_TDP"/>
    <property type="match status" value="1"/>
</dbReference>
<dbReference type="SMART" id="SM01372">
    <property type="entry name" value="E2F_TDP"/>
    <property type="match status" value="1"/>
</dbReference>
<proteinExistence type="inferred from homology"/>
<evidence type="ECO:0000256" key="1">
    <source>
        <dbReference type="ARBA" id="ARBA00010940"/>
    </source>
</evidence>
<keyword evidence="3 5" id="KW-0238">DNA-binding</keyword>
<evidence type="ECO:0000256" key="4">
    <source>
        <dbReference type="ARBA" id="ARBA00023163"/>
    </source>
</evidence>
<dbReference type="GO" id="GO:0046983">
    <property type="term" value="F:protein dimerization activity"/>
    <property type="evidence" value="ECO:0007669"/>
    <property type="project" value="InterPro"/>
</dbReference>
<keyword evidence="2 5" id="KW-0805">Transcription regulation</keyword>
<dbReference type="InterPro" id="IPR036390">
    <property type="entry name" value="WH_DNA-bd_sf"/>
</dbReference>
<feature type="region of interest" description="Disordered" evidence="7">
    <location>
        <begin position="300"/>
        <end position="367"/>
    </location>
</feature>
<evidence type="ECO:0000313" key="10">
    <source>
        <dbReference type="Proteomes" id="UP000694521"/>
    </source>
</evidence>
<name>A0A8B9DCA3_ANSCY</name>
<keyword evidence="5" id="KW-0539">Nucleus</keyword>
<dbReference type="AlphaFoldDB" id="A0A8B9DCA3"/>
<dbReference type="Gene3D" id="1.10.10.10">
    <property type="entry name" value="Winged helix-like DNA-binding domain superfamily/Winged helix DNA-binding domain"/>
    <property type="match status" value="1"/>
</dbReference>
<feature type="domain" description="E2F/DP family winged-helix DNA-binding" evidence="8">
    <location>
        <begin position="119"/>
        <end position="184"/>
    </location>
</feature>
<keyword evidence="6" id="KW-0175">Coiled coil</keyword>
<dbReference type="CDD" id="cd14660">
    <property type="entry name" value="E2F_DD"/>
    <property type="match status" value="1"/>
</dbReference>
<dbReference type="Proteomes" id="UP000694521">
    <property type="component" value="Unplaced"/>
</dbReference>